<evidence type="ECO:0000256" key="4">
    <source>
        <dbReference type="SAM" id="Phobius"/>
    </source>
</evidence>
<feature type="transmembrane region" description="Helical" evidence="4">
    <location>
        <begin position="164"/>
        <end position="184"/>
    </location>
</feature>
<dbReference type="PANTHER" id="PTHR42910:SF1">
    <property type="entry name" value="MAJOR FACILITATOR SUPERFAMILY (MFS) PROFILE DOMAIN-CONTAINING PROTEIN"/>
    <property type="match status" value="1"/>
</dbReference>
<keyword evidence="1 4" id="KW-0812">Transmembrane</keyword>
<dbReference type="PANTHER" id="PTHR42910">
    <property type="entry name" value="TRANSPORTER SCO4007-RELATED"/>
    <property type="match status" value="1"/>
</dbReference>
<dbReference type="EMBL" id="AP019389">
    <property type="protein sequence ID" value="BBI20934.1"/>
    <property type="molecule type" value="Genomic_DNA"/>
</dbReference>
<keyword evidence="7" id="KW-1185">Reference proteome</keyword>
<feature type="transmembrane region" description="Helical" evidence="4">
    <location>
        <begin position="49"/>
        <end position="69"/>
    </location>
</feature>
<evidence type="ECO:0000259" key="5">
    <source>
        <dbReference type="PROSITE" id="PS50850"/>
    </source>
</evidence>
<dbReference type="GO" id="GO:0022857">
    <property type="term" value="F:transmembrane transporter activity"/>
    <property type="evidence" value="ECO:0007669"/>
    <property type="project" value="InterPro"/>
</dbReference>
<dbReference type="PROSITE" id="PS50850">
    <property type="entry name" value="MFS"/>
    <property type="match status" value="1"/>
</dbReference>
<feature type="transmembrane region" description="Helical" evidence="4">
    <location>
        <begin position="89"/>
        <end position="118"/>
    </location>
</feature>
<accession>A0A3T1CIU6</accession>
<dbReference type="CDD" id="cd17324">
    <property type="entry name" value="MFS_NepI_like"/>
    <property type="match status" value="1"/>
</dbReference>
<reference evidence="6 7" key="1">
    <citation type="submission" date="2019-01" db="EMBL/GenBank/DDBJ databases">
        <title>Complete genome sequence of Erythrobacter flavus KJ5.</title>
        <authorList>
            <person name="Kanesaki Y."/>
            <person name="Brotosudarmo T."/>
            <person name="Moriuchi R."/>
            <person name="Awai K."/>
        </authorList>
    </citation>
    <scope>NUCLEOTIDE SEQUENCE [LARGE SCALE GENOMIC DNA]</scope>
    <source>
        <strain evidence="6 7">KJ5</strain>
    </source>
</reference>
<evidence type="ECO:0000313" key="7">
    <source>
        <dbReference type="Proteomes" id="UP000290057"/>
    </source>
</evidence>
<dbReference type="AlphaFoldDB" id="A0A3T1CIU6"/>
<feature type="transmembrane region" description="Helical" evidence="4">
    <location>
        <begin position="280"/>
        <end position="299"/>
    </location>
</feature>
<evidence type="ECO:0000256" key="1">
    <source>
        <dbReference type="ARBA" id="ARBA00022692"/>
    </source>
</evidence>
<feature type="transmembrane region" description="Helical" evidence="4">
    <location>
        <begin position="15"/>
        <end position="37"/>
    </location>
</feature>
<dbReference type="RefSeq" id="WP_067466570.1">
    <property type="nucleotide sequence ID" value="NZ_AP019389.1"/>
</dbReference>
<feature type="transmembrane region" description="Helical" evidence="4">
    <location>
        <begin position="214"/>
        <end position="239"/>
    </location>
</feature>
<feature type="transmembrane region" description="Helical" evidence="4">
    <location>
        <begin position="339"/>
        <end position="358"/>
    </location>
</feature>
<feature type="domain" description="Major facilitator superfamily (MFS) profile" evidence="5">
    <location>
        <begin position="11"/>
        <end position="392"/>
    </location>
</feature>
<organism evidence="6 7">
    <name type="scientific">Qipengyuania flava</name>
    <dbReference type="NCBI Taxonomy" id="192812"/>
    <lineage>
        <taxon>Bacteria</taxon>
        <taxon>Pseudomonadati</taxon>
        <taxon>Pseudomonadota</taxon>
        <taxon>Alphaproteobacteria</taxon>
        <taxon>Sphingomonadales</taxon>
        <taxon>Erythrobacteraceae</taxon>
        <taxon>Qipengyuania</taxon>
    </lineage>
</organism>
<evidence type="ECO:0000256" key="3">
    <source>
        <dbReference type="ARBA" id="ARBA00023136"/>
    </source>
</evidence>
<protein>
    <submittedName>
        <fullName evidence="6">MFS transporter</fullName>
    </submittedName>
</protein>
<name>A0A3T1CIU6_9SPHN</name>
<keyword evidence="3 4" id="KW-0472">Membrane</keyword>
<feature type="transmembrane region" description="Helical" evidence="4">
    <location>
        <begin position="364"/>
        <end position="387"/>
    </location>
</feature>
<sequence length="392" mass="41496">MNPARRLTPAQENSLAIAAAVVTANAYYIHPIIALVADHFGVSHARIGLVPALNQLALAVGIFLLLPLGDRYSNRRLTILFASGQTVSLALMTLASGFGAFVLGSTLLGFFTIAPYLLPAYASKRVAPERLGQVTAKLTAGVILGILVARVGAGVIAEHFGWRAVYWLATGLMVAVTLGLPWLMEGGERSTSGRQSYLRLIGSVFPLIGQYREILLAGAIQALNFAQFIALWLGLALYLTAPPMGYGTDTVGYLAGLAAVSIASTPWLGRWSDTVGPRTARTVFAFIQLAGILLLWPLGGTLWGLLIPLFIANLVGPGIDVTGRMTFLALDPSVRTRLTTVYVVLMFIGGGLGSYAGTLAYDGWGWAGTCLLLAGCSITLTGLAWLARRYGS</sequence>
<proteinExistence type="predicted"/>
<dbReference type="Pfam" id="PF07690">
    <property type="entry name" value="MFS_1"/>
    <property type="match status" value="1"/>
</dbReference>
<dbReference type="InterPro" id="IPR020846">
    <property type="entry name" value="MFS_dom"/>
</dbReference>
<evidence type="ECO:0000313" key="6">
    <source>
        <dbReference type="EMBL" id="BBI20934.1"/>
    </source>
</evidence>
<feature type="transmembrane region" description="Helical" evidence="4">
    <location>
        <begin position="251"/>
        <end position="268"/>
    </location>
</feature>
<dbReference type="InterPro" id="IPR036259">
    <property type="entry name" value="MFS_trans_sf"/>
</dbReference>
<feature type="transmembrane region" description="Helical" evidence="4">
    <location>
        <begin position="138"/>
        <end position="158"/>
    </location>
</feature>
<evidence type="ECO:0000256" key="2">
    <source>
        <dbReference type="ARBA" id="ARBA00022989"/>
    </source>
</evidence>
<dbReference type="InterPro" id="IPR011701">
    <property type="entry name" value="MFS"/>
</dbReference>
<dbReference type="Proteomes" id="UP000290057">
    <property type="component" value="Chromosome"/>
</dbReference>
<keyword evidence="2 4" id="KW-1133">Transmembrane helix</keyword>
<dbReference type="Gene3D" id="1.20.1250.20">
    <property type="entry name" value="MFS general substrate transporter like domains"/>
    <property type="match status" value="1"/>
</dbReference>
<gene>
    <name evidence="6" type="ORF">EKJ_17810</name>
</gene>
<dbReference type="SUPFAM" id="SSF103473">
    <property type="entry name" value="MFS general substrate transporter"/>
    <property type="match status" value="1"/>
</dbReference>